<organism evidence="5 6">
    <name type="scientific">Persicobacter diffluens</name>
    <dbReference type="NCBI Taxonomy" id="981"/>
    <lineage>
        <taxon>Bacteria</taxon>
        <taxon>Pseudomonadati</taxon>
        <taxon>Bacteroidota</taxon>
        <taxon>Cytophagia</taxon>
        <taxon>Cytophagales</taxon>
        <taxon>Persicobacteraceae</taxon>
        <taxon>Persicobacter</taxon>
    </lineage>
</organism>
<dbReference type="PANTHER" id="PTHR42693">
    <property type="entry name" value="ARYLSULFATASE FAMILY MEMBER"/>
    <property type="match status" value="1"/>
</dbReference>
<dbReference type="Gene3D" id="3.40.720.10">
    <property type="entry name" value="Alkaline Phosphatase, subunit A"/>
    <property type="match status" value="1"/>
</dbReference>
<feature type="signal peptide" evidence="3">
    <location>
        <begin position="1"/>
        <end position="23"/>
    </location>
</feature>
<keyword evidence="3" id="KW-0732">Signal</keyword>
<name>A0AAN4W1D5_9BACT</name>
<evidence type="ECO:0000313" key="5">
    <source>
        <dbReference type="EMBL" id="GJM63094.1"/>
    </source>
</evidence>
<feature type="chain" id="PRO_5043042263" evidence="3">
    <location>
        <begin position="24"/>
        <end position="479"/>
    </location>
</feature>
<dbReference type="RefSeq" id="WP_338238302.1">
    <property type="nucleotide sequence ID" value="NZ_BQKE01000002.1"/>
</dbReference>
<dbReference type="Proteomes" id="UP001310022">
    <property type="component" value="Unassembled WGS sequence"/>
</dbReference>
<evidence type="ECO:0000259" key="4">
    <source>
        <dbReference type="Pfam" id="PF00884"/>
    </source>
</evidence>
<dbReference type="InterPro" id="IPR050738">
    <property type="entry name" value="Sulfatase"/>
</dbReference>
<comment type="similarity">
    <text evidence="1">Belongs to the sulfatase family.</text>
</comment>
<dbReference type="AlphaFoldDB" id="A0AAN4W1D5"/>
<evidence type="ECO:0000256" key="2">
    <source>
        <dbReference type="ARBA" id="ARBA00022801"/>
    </source>
</evidence>
<dbReference type="GO" id="GO:0004065">
    <property type="term" value="F:arylsulfatase activity"/>
    <property type="evidence" value="ECO:0007669"/>
    <property type="project" value="TreeGrafter"/>
</dbReference>
<gene>
    <name evidence="5" type="primary">arsA_1</name>
    <name evidence="5" type="ORF">PEDI_36460</name>
</gene>
<dbReference type="SUPFAM" id="SSF53649">
    <property type="entry name" value="Alkaline phosphatase-like"/>
    <property type="match status" value="1"/>
</dbReference>
<protein>
    <submittedName>
        <fullName evidence="5">Arylsulfatase</fullName>
    </submittedName>
</protein>
<proteinExistence type="inferred from homology"/>
<reference evidence="5 6" key="1">
    <citation type="submission" date="2021-12" db="EMBL/GenBank/DDBJ databases">
        <title>Genome sequencing of bacteria with rrn-lacking chromosome and rrn-plasmid.</title>
        <authorList>
            <person name="Anda M."/>
            <person name="Iwasaki W."/>
        </authorList>
    </citation>
    <scope>NUCLEOTIDE SEQUENCE [LARGE SCALE GENOMIC DNA]</scope>
    <source>
        <strain evidence="5 6">NBRC 15940</strain>
    </source>
</reference>
<dbReference type="InterPro" id="IPR017850">
    <property type="entry name" value="Alkaline_phosphatase_core_sf"/>
</dbReference>
<keyword evidence="6" id="KW-1185">Reference proteome</keyword>
<evidence type="ECO:0000256" key="3">
    <source>
        <dbReference type="SAM" id="SignalP"/>
    </source>
</evidence>
<dbReference type="Pfam" id="PF00884">
    <property type="entry name" value="Sulfatase"/>
    <property type="match status" value="1"/>
</dbReference>
<evidence type="ECO:0000313" key="6">
    <source>
        <dbReference type="Proteomes" id="UP001310022"/>
    </source>
</evidence>
<sequence>MFSLLKSSLLALLMMGAAGLAMAGKPLNILWINCDDLGREVGCYGNQDVYTPHMDRLAKEGIRFLNAYANAPVCSASRSSQITGMYPSSVNCLSHRAVTKHALPEGIVPVMELFRQNGYFCTNGWAHNLDKPGKEDYNFQGTDFFDGTDWQKRKKGQPFFAQVQIHEPHRTFVHDPDRPVDPAKVQLPEEYPDEPLIRADWAMYLESVQVADKRIGKILERLEQEGELENTAVFVFGDHGRPHLRDKQWLYEGGLQIPLLVYLPEKGKAGQERSDLISLIDVTASSLALAGIPIPDYMQGKDVLGGDQREYAFGFRGRCGDADDDIRSVTDGRYKLIWNKRIDLPYMQLTSYKKLQYPAFTLYKELYRTNQLPAPYNQFMAQSRPEVELYDLQKDPAEYANLAEQKSYQKVRKRLWKVLQQELASAEKNLILESAAEIQRAKSGSMKYCEKGMIKRGLTAEPSDPQLLDYWESTLLKAQ</sequence>
<keyword evidence="2" id="KW-0378">Hydrolase</keyword>
<evidence type="ECO:0000256" key="1">
    <source>
        <dbReference type="ARBA" id="ARBA00008779"/>
    </source>
</evidence>
<comment type="caution">
    <text evidence="5">The sequence shown here is derived from an EMBL/GenBank/DDBJ whole genome shotgun (WGS) entry which is preliminary data.</text>
</comment>
<accession>A0AAN4W1D5</accession>
<feature type="domain" description="Sulfatase N-terminal" evidence="4">
    <location>
        <begin position="28"/>
        <end position="292"/>
    </location>
</feature>
<dbReference type="InterPro" id="IPR000917">
    <property type="entry name" value="Sulfatase_N"/>
</dbReference>
<dbReference type="CDD" id="cd16027">
    <property type="entry name" value="SGSH"/>
    <property type="match status" value="1"/>
</dbReference>
<dbReference type="EMBL" id="BQKE01000002">
    <property type="protein sequence ID" value="GJM63094.1"/>
    <property type="molecule type" value="Genomic_DNA"/>
</dbReference>
<dbReference type="PANTHER" id="PTHR42693:SF53">
    <property type="entry name" value="ENDO-4-O-SULFATASE"/>
    <property type="match status" value="1"/>
</dbReference>